<organism evidence="2 3">
    <name type="scientific">Cellulomonas humilata</name>
    <dbReference type="NCBI Taxonomy" id="144055"/>
    <lineage>
        <taxon>Bacteria</taxon>
        <taxon>Bacillati</taxon>
        <taxon>Actinomycetota</taxon>
        <taxon>Actinomycetes</taxon>
        <taxon>Micrococcales</taxon>
        <taxon>Cellulomonadaceae</taxon>
        <taxon>Cellulomonas</taxon>
    </lineage>
</organism>
<keyword evidence="1" id="KW-0472">Membrane</keyword>
<evidence type="ECO:0000256" key="1">
    <source>
        <dbReference type="SAM" id="Phobius"/>
    </source>
</evidence>
<protein>
    <submittedName>
        <fullName evidence="2">Uncharacterized protein</fullName>
    </submittedName>
</protein>
<dbReference type="Proteomes" id="UP000565724">
    <property type="component" value="Unassembled WGS sequence"/>
</dbReference>
<dbReference type="EMBL" id="JABMCI010000069">
    <property type="protein sequence ID" value="NUU18818.1"/>
    <property type="molecule type" value="Genomic_DNA"/>
</dbReference>
<comment type="caution">
    <text evidence="2">The sequence shown here is derived from an EMBL/GenBank/DDBJ whole genome shotgun (WGS) entry which is preliminary data.</text>
</comment>
<keyword evidence="1" id="KW-0812">Transmembrane</keyword>
<accession>A0A7Y6DYN5</accession>
<evidence type="ECO:0000313" key="3">
    <source>
        <dbReference type="Proteomes" id="UP000565724"/>
    </source>
</evidence>
<keyword evidence="3" id="KW-1185">Reference proteome</keyword>
<proteinExistence type="predicted"/>
<dbReference type="AlphaFoldDB" id="A0A7Y6DYN5"/>
<gene>
    <name evidence="2" type="ORF">HP550_16315</name>
</gene>
<sequence>MTTFDDTDFFTDAFTGFGADQAPRRRSSMLTALVLVAAAALVASGMIWVRLAQIPVALPAVDPATTLAVFDHPQRSVDTVDADDLTGSLIDPASTRFLAATDDTRYYAGVSRTHLLCVLSLTTGELPTTGCTSTDGGVVDLVIGDELLVVNAGGPAPAAADGWHEAGPQVFLKD</sequence>
<keyword evidence="1" id="KW-1133">Transmembrane helix</keyword>
<name>A0A7Y6DYN5_9CELL</name>
<evidence type="ECO:0000313" key="2">
    <source>
        <dbReference type="EMBL" id="NUU18818.1"/>
    </source>
</evidence>
<feature type="transmembrane region" description="Helical" evidence="1">
    <location>
        <begin position="30"/>
        <end position="49"/>
    </location>
</feature>
<reference evidence="2 3" key="1">
    <citation type="submission" date="2020-05" db="EMBL/GenBank/DDBJ databases">
        <title>Genome Sequencing of Type Strains.</title>
        <authorList>
            <person name="Lemaire J.F."/>
            <person name="Inderbitzin P."/>
            <person name="Gregorio O.A."/>
            <person name="Collins S.B."/>
            <person name="Wespe N."/>
            <person name="Knight-Connoni V."/>
        </authorList>
    </citation>
    <scope>NUCLEOTIDE SEQUENCE [LARGE SCALE GENOMIC DNA]</scope>
    <source>
        <strain evidence="2 3">ATCC 25174</strain>
    </source>
</reference>
<dbReference type="RefSeq" id="WP_175348748.1">
    <property type="nucleotide sequence ID" value="NZ_JABMCI010000069.1"/>
</dbReference>